<keyword evidence="3" id="KW-0067">ATP-binding</keyword>
<evidence type="ECO:0000259" key="5">
    <source>
        <dbReference type="SMART" id="SM00382"/>
    </source>
</evidence>
<organism evidence="6">
    <name type="scientific">freshwater metagenome</name>
    <dbReference type="NCBI Taxonomy" id="449393"/>
    <lineage>
        <taxon>unclassified sequences</taxon>
        <taxon>metagenomes</taxon>
        <taxon>ecological metagenomes</taxon>
    </lineage>
</organism>
<dbReference type="InterPro" id="IPR027417">
    <property type="entry name" value="P-loop_NTPase"/>
</dbReference>
<gene>
    <name evidence="6" type="ORF">UFOPK2243_00500</name>
</gene>
<keyword evidence="2" id="KW-0547">Nucleotide-binding</keyword>
<dbReference type="InterPro" id="IPR036628">
    <property type="entry name" value="Clp_N_dom_sf"/>
</dbReference>
<feature type="domain" description="AAA+ ATPase" evidence="5">
    <location>
        <begin position="185"/>
        <end position="323"/>
    </location>
</feature>
<dbReference type="Pfam" id="PF17866">
    <property type="entry name" value="AAA_lid_6"/>
    <property type="match status" value="1"/>
</dbReference>
<dbReference type="InterPro" id="IPR003959">
    <property type="entry name" value="ATPase_AAA_core"/>
</dbReference>
<dbReference type="InterPro" id="IPR003593">
    <property type="entry name" value="AAA+_ATPase"/>
</dbReference>
<evidence type="ECO:0000256" key="3">
    <source>
        <dbReference type="ARBA" id="ARBA00022840"/>
    </source>
</evidence>
<dbReference type="FunFam" id="3.40.50.300:FF:000216">
    <property type="entry name" value="Type VII secretion ATPase EccA"/>
    <property type="match status" value="1"/>
</dbReference>
<dbReference type="Gene3D" id="1.10.8.60">
    <property type="match status" value="1"/>
</dbReference>
<dbReference type="AlphaFoldDB" id="A0A6J6KNA2"/>
<protein>
    <submittedName>
        <fullName evidence="6">Unannotated protein</fullName>
    </submittedName>
</protein>
<reference evidence="6" key="1">
    <citation type="submission" date="2020-05" db="EMBL/GenBank/DDBJ databases">
        <authorList>
            <person name="Chiriac C."/>
            <person name="Salcher M."/>
            <person name="Ghai R."/>
            <person name="Kavagutti S V."/>
        </authorList>
    </citation>
    <scope>NUCLEOTIDE SEQUENCE</scope>
</reference>
<dbReference type="InterPro" id="IPR041627">
    <property type="entry name" value="AAA_lid_6"/>
</dbReference>
<dbReference type="GO" id="GO:0005524">
    <property type="term" value="F:ATP binding"/>
    <property type="evidence" value="ECO:0007669"/>
    <property type="project" value="UniProtKB-KW"/>
</dbReference>
<name>A0A6J6KNA2_9ZZZZ</name>
<dbReference type="InterPro" id="IPR000641">
    <property type="entry name" value="CbxX/CfxQ"/>
</dbReference>
<dbReference type="CDD" id="cd00009">
    <property type="entry name" value="AAA"/>
    <property type="match status" value="1"/>
</dbReference>
<comment type="similarity">
    <text evidence="1">Belongs to the CbxX/CfxQ family.</text>
</comment>
<dbReference type="PANTHER" id="PTHR43392">
    <property type="entry name" value="AAA-TYPE ATPASE FAMILY PROTEIN / ANKYRIN REPEAT FAMILY PROTEIN"/>
    <property type="match status" value="1"/>
</dbReference>
<evidence type="ECO:0000256" key="1">
    <source>
        <dbReference type="ARBA" id="ARBA00010378"/>
    </source>
</evidence>
<sequence>MKLRVAIEEIAVEVCKRHSHAQITELHILRAMLSKIGTQGTDLTIKSIDKELDKIPVVRNASISISQAAMEILNELEAGDPIEVRDAVIDFIFNPQEPDDEDPELPPDTKDRPRNDTPRKPVQPKKPAVKQNKPQGGKSESLDDVLAELNQLVGLEKAKQQVSSLISLHRANTVLAQQNRAAVPVGLHLVFTGSPGTGKTTVARLIGRLYKAIGLLSGGQLIEVDRSHLVAGYVGQTAIRTQDAINSADGGVLFIDEAYSLASDTGSSHGFGDEAISTLVKAMEDKRDSLAIVVAGYREDMDQFIKSNQGLKSRFQTFIEFEDYGTEDLIKIFKLISAGTPVQVTEEVEQALRDYINDYRPSGEDGNGRFARNLFEKMFLNLTTRAMADGIIDPHELDAFAVADVPKIPNKPKDDPNKPKFGFV</sequence>
<proteinExistence type="inferred from homology"/>
<dbReference type="PANTHER" id="PTHR43392:SF2">
    <property type="entry name" value="AAA-TYPE ATPASE FAMILY PROTEIN _ ANKYRIN REPEAT FAMILY PROTEIN"/>
    <property type="match status" value="1"/>
</dbReference>
<evidence type="ECO:0000256" key="4">
    <source>
        <dbReference type="SAM" id="MobiDB-lite"/>
    </source>
</evidence>
<evidence type="ECO:0000256" key="2">
    <source>
        <dbReference type="ARBA" id="ARBA00022741"/>
    </source>
</evidence>
<dbReference type="Gene3D" id="3.40.50.300">
    <property type="entry name" value="P-loop containing nucleotide triphosphate hydrolases"/>
    <property type="match status" value="1"/>
</dbReference>
<dbReference type="GO" id="GO:0016887">
    <property type="term" value="F:ATP hydrolysis activity"/>
    <property type="evidence" value="ECO:0007669"/>
    <property type="project" value="InterPro"/>
</dbReference>
<feature type="compositionally biased region" description="Basic and acidic residues" evidence="4">
    <location>
        <begin position="107"/>
        <end position="119"/>
    </location>
</feature>
<dbReference type="SUPFAM" id="SSF81923">
    <property type="entry name" value="Double Clp-N motif"/>
    <property type="match status" value="1"/>
</dbReference>
<evidence type="ECO:0000313" key="6">
    <source>
        <dbReference type="EMBL" id="CAB4651101.1"/>
    </source>
</evidence>
<dbReference type="InterPro" id="IPR050773">
    <property type="entry name" value="CbxX/CfxQ_RuBisCO_ESX"/>
</dbReference>
<dbReference type="SMART" id="SM00382">
    <property type="entry name" value="AAA"/>
    <property type="match status" value="1"/>
</dbReference>
<dbReference type="SUPFAM" id="SSF52540">
    <property type="entry name" value="P-loop containing nucleoside triphosphate hydrolases"/>
    <property type="match status" value="1"/>
</dbReference>
<feature type="compositionally biased region" description="Low complexity" evidence="4">
    <location>
        <begin position="125"/>
        <end position="135"/>
    </location>
</feature>
<dbReference type="EMBL" id="CAEZWL010000008">
    <property type="protein sequence ID" value="CAB4651101.1"/>
    <property type="molecule type" value="Genomic_DNA"/>
</dbReference>
<dbReference type="PRINTS" id="PR00819">
    <property type="entry name" value="CBXCFQXSUPER"/>
</dbReference>
<accession>A0A6J6KNA2</accession>
<feature type="region of interest" description="Disordered" evidence="4">
    <location>
        <begin position="95"/>
        <end position="140"/>
    </location>
</feature>
<dbReference type="Pfam" id="PF00004">
    <property type="entry name" value="AAA"/>
    <property type="match status" value="1"/>
</dbReference>